<evidence type="ECO:0000313" key="2">
    <source>
        <dbReference type="EMBL" id="OHA04147.1"/>
    </source>
</evidence>
<keyword evidence="1" id="KW-1133">Transmembrane helix</keyword>
<proteinExistence type="predicted"/>
<name>A0A1G2KXK5_9BACT</name>
<protein>
    <submittedName>
        <fullName evidence="2">Uncharacterized protein</fullName>
    </submittedName>
</protein>
<dbReference type="Proteomes" id="UP000177177">
    <property type="component" value="Unassembled WGS sequence"/>
</dbReference>
<dbReference type="EMBL" id="MHQN01000003">
    <property type="protein sequence ID" value="OHA04147.1"/>
    <property type="molecule type" value="Genomic_DNA"/>
</dbReference>
<reference evidence="2 3" key="1">
    <citation type="journal article" date="2016" name="Nat. Commun.">
        <title>Thousands of microbial genomes shed light on interconnected biogeochemical processes in an aquifer system.</title>
        <authorList>
            <person name="Anantharaman K."/>
            <person name="Brown C.T."/>
            <person name="Hug L.A."/>
            <person name="Sharon I."/>
            <person name="Castelle C.J."/>
            <person name="Probst A.J."/>
            <person name="Thomas B.C."/>
            <person name="Singh A."/>
            <person name="Wilkins M.J."/>
            <person name="Karaoz U."/>
            <person name="Brodie E.L."/>
            <person name="Williams K.H."/>
            <person name="Hubbard S.S."/>
            <person name="Banfield J.F."/>
        </authorList>
    </citation>
    <scope>NUCLEOTIDE SEQUENCE [LARGE SCALE GENOMIC DNA]</scope>
</reference>
<evidence type="ECO:0000256" key="1">
    <source>
        <dbReference type="SAM" id="Phobius"/>
    </source>
</evidence>
<dbReference type="AlphaFoldDB" id="A0A1G2KXK5"/>
<sequence length="68" mass="7507">MLFREPSGIASFAVSAFLHAPVTAKLFSVALVILLALLIRLVTQGMLRFILVRENYFSRADGGIKRTV</sequence>
<feature type="transmembrane region" description="Helical" evidence="1">
    <location>
        <begin position="12"/>
        <end position="39"/>
    </location>
</feature>
<accession>A0A1G2KXK5</accession>
<organism evidence="2 3">
    <name type="scientific">Candidatus Sungbacteria bacterium RIFCSPHIGHO2_02_FULL_53_17</name>
    <dbReference type="NCBI Taxonomy" id="1802275"/>
    <lineage>
        <taxon>Bacteria</taxon>
        <taxon>Candidatus Sungiibacteriota</taxon>
    </lineage>
</organism>
<evidence type="ECO:0000313" key="3">
    <source>
        <dbReference type="Proteomes" id="UP000177177"/>
    </source>
</evidence>
<keyword evidence="1" id="KW-0812">Transmembrane</keyword>
<keyword evidence="1" id="KW-0472">Membrane</keyword>
<gene>
    <name evidence="2" type="ORF">A3C92_01840</name>
</gene>
<comment type="caution">
    <text evidence="2">The sequence shown here is derived from an EMBL/GenBank/DDBJ whole genome shotgun (WGS) entry which is preliminary data.</text>
</comment>